<feature type="domain" description="SGNH hydrolase-type esterase" evidence="1">
    <location>
        <begin position="156"/>
        <end position="291"/>
    </location>
</feature>
<sequence>MFPPPFIAQPDFNVVSNSLTQIAHHVKGLARDSHASPRGLSPISRLEFESSRPEFSRPEYLAPHDDRGAPRTGSQLYAQRLAALRVGKLYTRLSIDSFREMWQQAVEPPTYEQWRKLLALEAKAAAGRQSSRDLSVLLGDSLSLWFPSDRLPPSQIWLNQGISGDTTRHILSRLAAFENVRPTRIYVMAGVNDLKSGASDTEIVWNLQTIVRRLRAAHPQAQVVVQSILPTRSLTIENDRIPGINRRVAAIAQREGAVYLNLYTQFVAHDGEMMPAYTVDGIHLSAQGYERWQAAVQQAELQIAQGR</sequence>
<dbReference type="Gene3D" id="3.40.50.1110">
    <property type="entry name" value="SGNH hydrolase"/>
    <property type="match status" value="1"/>
</dbReference>
<proteinExistence type="predicted"/>
<dbReference type="AlphaFoldDB" id="A0A8J8CN22"/>
<dbReference type="InterPro" id="IPR036514">
    <property type="entry name" value="SGNH_hydro_sf"/>
</dbReference>
<accession>A0A8J8CN22</accession>
<dbReference type="PANTHER" id="PTHR30383:SF5">
    <property type="entry name" value="SGNH HYDROLASE-TYPE ESTERASE DOMAIN-CONTAINING PROTEIN"/>
    <property type="match status" value="1"/>
</dbReference>
<organism evidence="2 3">
    <name type="scientific">Myxacorys almedinensis A</name>
    <dbReference type="NCBI Taxonomy" id="2690445"/>
    <lineage>
        <taxon>Bacteria</taxon>
        <taxon>Bacillati</taxon>
        <taxon>Cyanobacteriota</taxon>
        <taxon>Cyanophyceae</taxon>
        <taxon>Leptolyngbyales</taxon>
        <taxon>Leptolyngbyaceae</taxon>
        <taxon>Myxacorys</taxon>
        <taxon>Myxacorys almedinensis</taxon>
    </lineage>
</organism>
<dbReference type="InterPro" id="IPR051532">
    <property type="entry name" value="Ester_Hydrolysis_Enzymes"/>
</dbReference>
<dbReference type="EMBL" id="WVIE01000012">
    <property type="protein sequence ID" value="NDJ17957.1"/>
    <property type="molecule type" value="Genomic_DNA"/>
</dbReference>
<dbReference type="PANTHER" id="PTHR30383">
    <property type="entry name" value="THIOESTERASE 1/PROTEASE 1/LYSOPHOSPHOLIPASE L1"/>
    <property type="match status" value="1"/>
</dbReference>
<evidence type="ECO:0000259" key="1">
    <source>
        <dbReference type="Pfam" id="PF13472"/>
    </source>
</evidence>
<evidence type="ECO:0000313" key="3">
    <source>
        <dbReference type="Proteomes" id="UP000646053"/>
    </source>
</evidence>
<dbReference type="GO" id="GO:0004622">
    <property type="term" value="F:phosphatidylcholine lysophospholipase activity"/>
    <property type="evidence" value="ECO:0007669"/>
    <property type="project" value="TreeGrafter"/>
</dbReference>
<comment type="caution">
    <text evidence="2">The sequence shown here is derived from an EMBL/GenBank/DDBJ whole genome shotgun (WGS) entry which is preliminary data.</text>
</comment>
<protein>
    <submittedName>
        <fullName evidence="2">Lysophospholipase</fullName>
    </submittedName>
</protein>
<dbReference type="RefSeq" id="WP_162423486.1">
    <property type="nucleotide sequence ID" value="NZ_WVIE01000012.1"/>
</dbReference>
<keyword evidence="3" id="KW-1185">Reference proteome</keyword>
<dbReference type="Pfam" id="PF13472">
    <property type="entry name" value="Lipase_GDSL_2"/>
    <property type="match status" value="1"/>
</dbReference>
<reference evidence="2" key="1">
    <citation type="submission" date="2019-12" db="EMBL/GenBank/DDBJ databases">
        <title>High-Quality draft genome sequences of three cyanobacteria isolated from the limestone walls of the Old Cathedral of Coimbra.</title>
        <authorList>
            <person name="Tiago I."/>
            <person name="Soares F."/>
            <person name="Portugal A."/>
        </authorList>
    </citation>
    <scope>NUCLEOTIDE SEQUENCE</scope>
    <source>
        <strain evidence="2">A</strain>
    </source>
</reference>
<name>A0A8J8CN22_9CYAN</name>
<evidence type="ECO:0000313" key="2">
    <source>
        <dbReference type="EMBL" id="NDJ17957.1"/>
    </source>
</evidence>
<dbReference type="InterPro" id="IPR013830">
    <property type="entry name" value="SGNH_hydro"/>
</dbReference>
<dbReference type="Proteomes" id="UP000646053">
    <property type="component" value="Unassembled WGS sequence"/>
</dbReference>
<dbReference type="SUPFAM" id="SSF52266">
    <property type="entry name" value="SGNH hydrolase"/>
    <property type="match status" value="1"/>
</dbReference>
<gene>
    <name evidence="2" type="ORF">GS601_11760</name>
</gene>